<evidence type="ECO:0000259" key="2">
    <source>
        <dbReference type="Pfam" id="PF01757"/>
    </source>
</evidence>
<keyword evidence="5" id="KW-1185">Reference proteome</keyword>
<feature type="domain" description="Acyltransferase 3" evidence="2">
    <location>
        <begin position="19"/>
        <end position="349"/>
    </location>
</feature>
<dbReference type="InterPro" id="IPR002656">
    <property type="entry name" value="Acyl_transf_3_dom"/>
</dbReference>
<organism evidence="4 5">
    <name type="scientific">Nocardia uniformis</name>
    <dbReference type="NCBI Taxonomy" id="53432"/>
    <lineage>
        <taxon>Bacteria</taxon>
        <taxon>Bacillati</taxon>
        <taxon>Actinomycetota</taxon>
        <taxon>Actinomycetes</taxon>
        <taxon>Mycobacteriales</taxon>
        <taxon>Nocardiaceae</taxon>
        <taxon>Nocardia</taxon>
    </lineage>
</organism>
<protein>
    <submittedName>
        <fullName evidence="4">Acyltransferase family protein</fullName>
    </submittedName>
</protein>
<keyword evidence="1" id="KW-1133">Transmembrane helix</keyword>
<dbReference type="PANTHER" id="PTHR23028">
    <property type="entry name" value="ACETYLTRANSFERASE"/>
    <property type="match status" value="1"/>
</dbReference>
<dbReference type="GO" id="GO:0016747">
    <property type="term" value="F:acyltransferase activity, transferring groups other than amino-acyl groups"/>
    <property type="evidence" value="ECO:0007669"/>
    <property type="project" value="InterPro"/>
</dbReference>
<feature type="domain" description="SGNH" evidence="3">
    <location>
        <begin position="457"/>
        <end position="676"/>
    </location>
</feature>
<dbReference type="InterPro" id="IPR050879">
    <property type="entry name" value="Acyltransferase_3"/>
</dbReference>
<feature type="transmembrane region" description="Helical" evidence="1">
    <location>
        <begin position="373"/>
        <end position="395"/>
    </location>
</feature>
<proteinExistence type="predicted"/>
<dbReference type="EMBL" id="JABELX010000005">
    <property type="protein sequence ID" value="NNH71434.1"/>
    <property type="molecule type" value="Genomic_DNA"/>
</dbReference>
<dbReference type="PANTHER" id="PTHR23028:SF53">
    <property type="entry name" value="ACYL_TRANSF_3 DOMAIN-CONTAINING PROTEIN"/>
    <property type="match status" value="1"/>
</dbReference>
<keyword evidence="4" id="KW-0012">Acyltransferase</keyword>
<feature type="transmembrane region" description="Helical" evidence="1">
    <location>
        <begin position="261"/>
        <end position="283"/>
    </location>
</feature>
<comment type="caution">
    <text evidence="4">The sequence shown here is derived from an EMBL/GenBank/DDBJ whole genome shotgun (WGS) entry which is preliminary data.</text>
</comment>
<gene>
    <name evidence="4" type="ORF">HLB23_16445</name>
</gene>
<feature type="transmembrane region" description="Helical" evidence="1">
    <location>
        <begin position="335"/>
        <end position="353"/>
    </location>
</feature>
<reference evidence="4 5" key="1">
    <citation type="submission" date="2020-05" db="EMBL/GenBank/DDBJ databases">
        <title>MicrobeNet Type strains.</title>
        <authorList>
            <person name="Nicholson A.C."/>
        </authorList>
    </citation>
    <scope>NUCLEOTIDE SEQUENCE [LARGE SCALE GENOMIC DNA]</scope>
    <source>
        <strain evidence="4 5">JCM 3224</strain>
    </source>
</reference>
<evidence type="ECO:0000313" key="4">
    <source>
        <dbReference type="EMBL" id="NNH71434.1"/>
    </source>
</evidence>
<keyword evidence="1" id="KW-0812">Transmembrane</keyword>
<evidence type="ECO:0000259" key="3">
    <source>
        <dbReference type="Pfam" id="PF19040"/>
    </source>
</evidence>
<dbReference type="InterPro" id="IPR043968">
    <property type="entry name" value="SGNH"/>
</dbReference>
<evidence type="ECO:0000256" key="1">
    <source>
        <dbReference type="SAM" id="Phobius"/>
    </source>
</evidence>
<feature type="transmembrane region" description="Helical" evidence="1">
    <location>
        <begin position="83"/>
        <end position="101"/>
    </location>
</feature>
<dbReference type="Pfam" id="PF01757">
    <property type="entry name" value="Acyl_transf_3"/>
    <property type="match status" value="1"/>
</dbReference>
<dbReference type="Proteomes" id="UP000586827">
    <property type="component" value="Unassembled WGS sequence"/>
</dbReference>
<sequence>MVTRNQLPESKSRQQYRDDLDGLRGIAIALVVAFHVWMGRVSGGVDVFLVLSGFFFTGMVLRRTDTTGSAGIGPTLRRTGRRLFPALVVVLAAVAVATVVARPYTQWGDTSAQLLASGFYFQNWYLATAEMDYASPDPSISPLQHLWSMAVQGQFYLVILAVIALWARLRPQSDRHRGLLLTVLVIVGLISFRYATIGAAQHQAWTYYDSAARVWELLAGAALAVAAPWISIPNWARWCAASLGLAMVLSCGLLIDGASEFPGPAALFPVVATVALILSGMHLSSSERPWANRLLAGRLCTELGAIAYPLYLWHWPILIFYLAETGNAHAGFTDGLIVIAVSIVLALATTRIIEAPLRKRSTPVPDTGRSAKYRTGVGTLVAAIGVVVLASSLGWQVVSRTNPAEPPQALEPNEYPGAAALLDGIDPPPAPMRPSVFEGQADAPPPTVDGCITPNREVRTCTYGDTTAGRSIAVVGGSHSEHWIPALELLSYDYDFRIVTFLKEGCPLVLVDQPSYAEAPFPECREWSEEVLDRLAQDQPDWVFTISTRFRPYNDGDEVPPEYFDVWSALSDRGMKVLALRDTPRLRHNGVFYKAVDCLAQRGTTPVSCGIDRAVALDPRDPAEGPAAAYSNIFPLDLNDAVCRPDRCHVAEGNVLIYRDEHHLTASYARSLAPELGRRIAMITEWW</sequence>
<feature type="transmembrane region" description="Helical" evidence="1">
    <location>
        <begin position="303"/>
        <end position="323"/>
    </location>
</feature>
<dbReference type="GO" id="GO:0016020">
    <property type="term" value="C:membrane"/>
    <property type="evidence" value="ECO:0007669"/>
    <property type="project" value="TreeGrafter"/>
</dbReference>
<feature type="transmembrane region" description="Helical" evidence="1">
    <location>
        <begin position="21"/>
        <end position="38"/>
    </location>
</feature>
<accession>A0A849BYR9</accession>
<name>A0A849BYR9_9NOCA</name>
<feature type="transmembrane region" description="Helical" evidence="1">
    <location>
        <begin position="179"/>
        <end position="200"/>
    </location>
</feature>
<keyword evidence="4" id="KW-0808">Transferase</keyword>
<feature type="transmembrane region" description="Helical" evidence="1">
    <location>
        <begin position="146"/>
        <end position="167"/>
    </location>
</feature>
<evidence type="ECO:0000313" key="5">
    <source>
        <dbReference type="Proteomes" id="UP000586827"/>
    </source>
</evidence>
<dbReference type="Pfam" id="PF19040">
    <property type="entry name" value="SGNH"/>
    <property type="match status" value="1"/>
</dbReference>
<feature type="transmembrane region" description="Helical" evidence="1">
    <location>
        <begin position="44"/>
        <end position="62"/>
    </location>
</feature>
<dbReference type="AlphaFoldDB" id="A0A849BYR9"/>
<keyword evidence="1" id="KW-0472">Membrane</keyword>
<feature type="transmembrane region" description="Helical" evidence="1">
    <location>
        <begin position="238"/>
        <end position="255"/>
    </location>
</feature>
<dbReference type="GO" id="GO:0009103">
    <property type="term" value="P:lipopolysaccharide biosynthetic process"/>
    <property type="evidence" value="ECO:0007669"/>
    <property type="project" value="TreeGrafter"/>
</dbReference>
<feature type="transmembrane region" description="Helical" evidence="1">
    <location>
        <begin position="212"/>
        <end position="231"/>
    </location>
</feature>